<dbReference type="GO" id="GO:0000139">
    <property type="term" value="C:Golgi membrane"/>
    <property type="evidence" value="ECO:0007669"/>
    <property type="project" value="UniProtKB-SubCell"/>
</dbReference>
<keyword evidence="7" id="KW-0812">Transmembrane</keyword>
<comment type="subcellular location">
    <subcellularLocation>
        <location evidence="1">Golgi apparatus membrane</location>
        <topology evidence="1">Single-pass type II membrane protein</topology>
    </subcellularLocation>
</comment>
<dbReference type="EMBL" id="JANJYI010000004">
    <property type="protein sequence ID" value="KAK2654232.1"/>
    <property type="molecule type" value="Genomic_DNA"/>
</dbReference>
<evidence type="ECO:0000256" key="6">
    <source>
        <dbReference type="SAM" id="MobiDB-lite"/>
    </source>
</evidence>
<dbReference type="InterPro" id="IPR004263">
    <property type="entry name" value="Exostosin"/>
</dbReference>
<evidence type="ECO:0000256" key="2">
    <source>
        <dbReference type="ARBA" id="ARBA00010271"/>
    </source>
</evidence>
<evidence type="ECO:0000256" key="7">
    <source>
        <dbReference type="SAM" id="Phobius"/>
    </source>
</evidence>
<keyword evidence="3" id="KW-0808">Transferase</keyword>
<keyword evidence="5" id="KW-0333">Golgi apparatus</keyword>
<evidence type="ECO:0000256" key="3">
    <source>
        <dbReference type="ARBA" id="ARBA00022676"/>
    </source>
</evidence>
<keyword evidence="4" id="KW-0735">Signal-anchor</keyword>
<dbReference type="AlphaFoldDB" id="A0AAD9X7J1"/>
<sequence>MTSKKQSPPPWTTATTEQEKYSKTRETTPSKNFIINFHFKYFILFLISVTSWFSILFFFLPPTNLKHQPHRSSLSSTEPIKSILAVDRRRQRNPSKNNVSYVYIYNLPPEFNLGLVQDCAHLNIYINMCPHVANRGLGQQLPLSDDGEAGSGSGAGGGTWFATHQFIAEMIFHARMEDHPHRTWDPARASLFYVPFYGGLHASSKFREMNLTARDELAVRLVDFLQRQPTWRKNNGKDHFIVLGRTAWDFMRSTESGPDFGANSLLNLPRVQSMSVLTVETNPWKKKTNPNQYGLPYPSYFHPSTAAQMLTWQTKVRKSNRTYLFSFIGAPRKGLEKAAIRDELIRQCGESTRCELVQCNNKGKNNKCFEPSEIMRVMTRSEFCLQAPGDSFTRRSTFDAVLAGCVPVFFSPHTAYTQYGWFLPDNPEEYSVFMDEDEAKREKRVINVEEELLKIPRERVEKMRKTVIDLIPRLTYKHPNASDDGGGEFRDVVDVAFDALGRHVRSILAGNK</sequence>
<keyword evidence="7" id="KW-1133">Transmembrane helix</keyword>
<keyword evidence="10" id="KW-1185">Reference proteome</keyword>
<feature type="region of interest" description="Disordered" evidence="6">
    <location>
        <begin position="1"/>
        <end position="25"/>
    </location>
</feature>
<keyword evidence="3" id="KW-0328">Glycosyltransferase</keyword>
<evidence type="ECO:0000256" key="4">
    <source>
        <dbReference type="ARBA" id="ARBA00022968"/>
    </source>
</evidence>
<protein>
    <recommendedName>
        <fullName evidence="8">Exostosin GT47 domain-containing protein</fullName>
    </recommendedName>
</protein>
<dbReference type="GO" id="GO:0016757">
    <property type="term" value="F:glycosyltransferase activity"/>
    <property type="evidence" value="ECO:0007669"/>
    <property type="project" value="UniProtKB-KW"/>
</dbReference>
<evidence type="ECO:0000256" key="1">
    <source>
        <dbReference type="ARBA" id="ARBA00004323"/>
    </source>
</evidence>
<reference evidence="9" key="1">
    <citation type="journal article" date="2023" name="Plant J.">
        <title>Genome sequences and population genomics provide insights into the demographic history, inbreeding, and mutation load of two 'living fossil' tree species of Dipteronia.</title>
        <authorList>
            <person name="Feng Y."/>
            <person name="Comes H.P."/>
            <person name="Chen J."/>
            <person name="Zhu S."/>
            <person name="Lu R."/>
            <person name="Zhang X."/>
            <person name="Li P."/>
            <person name="Qiu J."/>
            <person name="Olsen K.M."/>
            <person name="Qiu Y."/>
        </authorList>
    </citation>
    <scope>NUCLEOTIDE SEQUENCE</scope>
    <source>
        <strain evidence="9">KIB01</strain>
    </source>
</reference>
<feature type="domain" description="Exostosin GT47" evidence="8">
    <location>
        <begin position="100"/>
        <end position="446"/>
    </location>
</feature>
<evidence type="ECO:0000313" key="10">
    <source>
        <dbReference type="Proteomes" id="UP001280121"/>
    </source>
</evidence>
<name>A0AAD9X7J1_9ROSI</name>
<accession>A0AAD9X7J1</accession>
<keyword evidence="7" id="KW-0472">Membrane</keyword>
<proteinExistence type="inferred from homology"/>
<feature type="compositionally biased region" description="Polar residues" evidence="6">
    <location>
        <begin position="1"/>
        <end position="16"/>
    </location>
</feature>
<dbReference type="PANTHER" id="PTHR11062:SF255">
    <property type="entry name" value="XYLOGLUCAN GALACTOSYLTRANSFERASE GT17-RELATED"/>
    <property type="match status" value="1"/>
</dbReference>
<feature type="transmembrane region" description="Helical" evidence="7">
    <location>
        <begin position="41"/>
        <end position="60"/>
    </location>
</feature>
<dbReference type="InterPro" id="IPR040911">
    <property type="entry name" value="Exostosin_GT47"/>
</dbReference>
<dbReference type="Pfam" id="PF03016">
    <property type="entry name" value="Exostosin_GT47"/>
    <property type="match status" value="1"/>
</dbReference>
<comment type="similarity">
    <text evidence="2">Belongs to the glycosyltransferase 47 family.</text>
</comment>
<comment type="caution">
    <text evidence="9">The sequence shown here is derived from an EMBL/GenBank/DDBJ whole genome shotgun (WGS) entry which is preliminary data.</text>
</comment>
<evidence type="ECO:0000259" key="8">
    <source>
        <dbReference type="Pfam" id="PF03016"/>
    </source>
</evidence>
<evidence type="ECO:0000256" key="5">
    <source>
        <dbReference type="ARBA" id="ARBA00023034"/>
    </source>
</evidence>
<dbReference type="PANTHER" id="PTHR11062">
    <property type="entry name" value="EXOSTOSIN HEPARAN SULFATE GLYCOSYLTRANSFERASE -RELATED"/>
    <property type="match status" value="1"/>
</dbReference>
<dbReference type="Proteomes" id="UP001280121">
    <property type="component" value="Unassembled WGS sequence"/>
</dbReference>
<evidence type="ECO:0000313" key="9">
    <source>
        <dbReference type="EMBL" id="KAK2654232.1"/>
    </source>
</evidence>
<gene>
    <name evidence="9" type="ORF">Ddye_014088</name>
</gene>
<organism evidence="9 10">
    <name type="scientific">Dipteronia dyeriana</name>
    <dbReference type="NCBI Taxonomy" id="168575"/>
    <lineage>
        <taxon>Eukaryota</taxon>
        <taxon>Viridiplantae</taxon>
        <taxon>Streptophyta</taxon>
        <taxon>Embryophyta</taxon>
        <taxon>Tracheophyta</taxon>
        <taxon>Spermatophyta</taxon>
        <taxon>Magnoliopsida</taxon>
        <taxon>eudicotyledons</taxon>
        <taxon>Gunneridae</taxon>
        <taxon>Pentapetalae</taxon>
        <taxon>rosids</taxon>
        <taxon>malvids</taxon>
        <taxon>Sapindales</taxon>
        <taxon>Sapindaceae</taxon>
        <taxon>Hippocastanoideae</taxon>
        <taxon>Acereae</taxon>
        <taxon>Dipteronia</taxon>
    </lineage>
</organism>